<evidence type="ECO:0000256" key="1">
    <source>
        <dbReference type="SAM" id="Phobius"/>
    </source>
</evidence>
<feature type="transmembrane region" description="Helical" evidence="1">
    <location>
        <begin position="12"/>
        <end position="30"/>
    </location>
</feature>
<protein>
    <submittedName>
        <fullName evidence="2">Uncharacterized protein</fullName>
    </submittedName>
</protein>
<dbReference type="Proteomes" id="UP000295717">
    <property type="component" value="Unassembled WGS sequence"/>
</dbReference>
<comment type="caution">
    <text evidence="2">The sequence shown here is derived from an EMBL/GenBank/DDBJ whole genome shotgun (WGS) entry which is preliminary data.</text>
</comment>
<name>A0A4R3MSN0_9GAMM</name>
<evidence type="ECO:0000313" key="3">
    <source>
        <dbReference type="Proteomes" id="UP000295717"/>
    </source>
</evidence>
<proteinExistence type="predicted"/>
<accession>A0A4R3MSN0</accession>
<keyword evidence="1" id="KW-0812">Transmembrane</keyword>
<dbReference type="AlphaFoldDB" id="A0A4R3MSN0"/>
<dbReference type="EMBL" id="SMAO01000009">
    <property type="protein sequence ID" value="TCT19274.1"/>
    <property type="molecule type" value="Genomic_DNA"/>
</dbReference>
<evidence type="ECO:0000313" key="2">
    <source>
        <dbReference type="EMBL" id="TCT19274.1"/>
    </source>
</evidence>
<organism evidence="2 3">
    <name type="scientific">Thiobaca trueperi</name>
    <dbReference type="NCBI Taxonomy" id="127458"/>
    <lineage>
        <taxon>Bacteria</taxon>
        <taxon>Pseudomonadati</taxon>
        <taxon>Pseudomonadota</taxon>
        <taxon>Gammaproteobacteria</taxon>
        <taxon>Chromatiales</taxon>
        <taxon>Chromatiaceae</taxon>
        <taxon>Thiobaca</taxon>
    </lineage>
</organism>
<keyword evidence="3" id="KW-1185">Reference proteome</keyword>
<keyword evidence="1" id="KW-1133">Transmembrane helix</keyword>
<reference evidence="2 3" key="1">
    <citation type="submission" date="2019-03" db="EMBL/GenBank/DDBJ databases">
        <title>Genomic Encyclopedia of Type Strains, Phase IV (KMG-IV): sequencing the most valuable type-strain genomes for metagenomic binning, comparative biology and taxonomic classification.</title>
        <authorList>
            <person name="Goeker M."/>
        </authorList>
    </citation>
    <scope>NUCLEOTIDE SEQUENCE [LARGE SCALE GENOMIC DNA]</scope>
    <source>
        <strain evidence="2 3">DSM 13587</strain>
    </source>
</reference>
<gene>
    <name evidence="2" type="ORF">EDC35_109154</name>
</gene>
<keyword evidence="1" id="KW-0472">Membrane</keyword>
<sequence>MTEEVMRKHESRAIWLGIVICLLPLVPYALHGVGR</sequence>